<dbReference type="KEGG" id="spir:CWM47_14535"/>
<dbReference type="InterPro" id="IPR026350">
    <property type="entry name" value="GxxExxY"/>
</dbReference>
<dbReference type="AlphaFoldDB" id="A0A2K8YZ88"/>
<dbReference type="OrthoDB" id="9806869at2"/>
<accession>A0A2K8YZ88</accession>
<proteinExistence type="predicted"/>
<protein>
    <recommendedName>
        <fullName evidence="3">GxxExxY protein</fullName>
    </recommendedName>
</protein>
<evidence type="ECO:0000313" key="1">
    <source>
        <dbReference type="EMBL" id="AUD02943.1"/>
    </source>
</evidence>
<evidence type="ECO:0008006" key="3">
    <source>
        <dbReference type="Google" id="ProtNLM"/>
    </source>
</evidence>
<gene>
    <name evidence="1" type="ORF">CWM47_14535</name>
</gene>
<dbReference type="RefSeq" id="WP_100988702.1">
    <property type="nucleotide sequence ID" value="NZ_CP025096.1"/>
</dbReference>
<dbReference type="EMBL" id="CP025096">
    <property type="protein sequence ID" value="AUD02943.1"/>
    <property type="molecule type" value="Genomic_DNA"/>
</dbReference>
<keyword evidence="2" id="KW-1185">Reference proteome</keyword>
<dbReference type="Pfam" id="PF13366">
    <property type="entry name" value="PDDEXK_3"/>
    <property type="match status" value="1"/>
</dbReference>
<evidence type="ECO:0000313" key="2">
    <source>
        <dbReference type="Proteomes" id="UP000232883"/>
    </source>
</evidence>
<sequence>MDIPLRTSTDLVISCFCKVYNTVGYGFLERVYERALLSAFQ</sequence>
<name>A0A2K8YZ88_9BACT</name>
<reference evidence="1 2" key="1">
    <citation type="submission" date="2017-11" db="EMBL/GenBank/DDBJ databases">
        <title>Taxonomic description and genome sequences of Spirosoma HA7 sp. nov., isolated from pollen microhabitat of Corylus avellana.</title>
        <authorList>
            <person name="Ambika Manirajan B."/>
            <person name="Suarez C."/>
            <person name="Ratering S."/>
            <person name="Geissler-Plaum R."/>
            <person name="Cardinale M."/>
            <person name="Sylvia S."/>
        </authorList>
    </citation>
    <scope>NUCLEOTIDE SEQUENCE [LARGE SCALE GENOMIC DNA]</scope>
    <source>
        <strain evidence="1 2">HA7</strain>
    </source>
</reference>
<dbReference type="Proteomes" id="UP000232883">
    <property type="component" value="Chromosome"/>
</dbReference>
<organism evidence="1 2">
    <name type="scientific">Spirosoma pollinicola</name>
    <dbReference type="NCBI Taxonomy" id="2057025"/>
    <lineage>
        <taxon>Bacteria</taxon>
        <taxon>Pseudomonadati</taxon>
        <taxon>Bacteroidota</taxon>
        <taxon>Cytophagia</taxon>
        <taxon>Cytophagales</taxon>
        <taxon>Cytophagaceae</taxon>
        <taxon>Spirosoma</taxon>
    </lineage>
</organism>